<feature type="compositionally biased region" description="Acidic residues" evidence="1">
    <location>
        <begin position="95"/>
        <end position="116"/>
    </location>
</feature>
<evidence type="ECO:0000313" key="2">
    <source>
        <dbReference type="EMBL" id="CAB3992587.1"/>
    </source>
</evidence>
<dbReference type="Proteomes" id="UP001152795">
    <property type="component" value="Unassembled WGS sequence"/>
</dbReference>
<comment type="caution">
    <text evidence="2">The sequence shown here is derived from an EMBL/GenBank/DDBJ whole genome shotgun (WGS) entry which is preliminary data.</text>
</comment>
<protein>
    <submittedName>
        <fullName evidence="2">Uncharacterized protein</fullName>
    </submittedName>
</protein>
<name>A0A7D9DTS8_PARCT</name>
<proteinExistence type="predicted"/>
<dbReference type="AlphaFoldDB" id="A0A7D9DTS8"/>
<keyword evidence="3" id="KW-1185">Reference proteome</keyword>
<feature type="region of interest" description="Disordered" evidence="1">
    <location>
        <begin position="89"/>
        <end position="144"/>
    </location>
</feature>
<accession>A0A7D9DTS8</accession>
<organism evidence="2 3">
    <name type="scientific">Paramuricea clavata</name>
    <name type="common">Red gorgonian</name>
    <name type="synonym">Violescent sea-whip</name>
    <dbReference type="NCBI Taxonomy" id="317549"/>
    <lineage>
        <taxon>Eukaryota</taxon>
        <taxon>Metazoa</taxon>
        <taxon>Cnidaria</taxon>
        <taxon>Anthozoa</taxon>
        <taxon>Octocorallia</taxon>
        <taxon>Malacalcyonacea</taxon>
        <taxon>Plexauridae</taxon>
        <taxon>Paramuricea</taxon>
    </lineage>
</organism>
<sequence length="229" mass="26001">MLLPCDYLSTALAVTAPRQLRDQDRLSTRYNTCIDDSSSDDEEEYTSVSHRMPLTVDSKHDLSDGEQSLELQVQVGDNVADELQLDNQSGNILPTEDEPEEPFEIQGETTEEISEQQDEHVPVPNGRQEALPPTNRPPPRNRQVPQRLTYYAPGHSACCYCAVVILPFNHRTPKFPYLPLETQPYRQTLLQPCKVPQPFQMPVPFQVPPPFQIPPPFQVPPPFQIPPTY</sequence>
<reference evidence="2" key="1">
    <citation type="submission" date="2020-04" db="EMBL/GenBank/DDBJ databases">
        <authorList>
            <person name="Alioto T."/>
            <person name="Alioto T."/>
            <person name="Gomez Garrido J."/>
        </authorList>
    </citation>
    <scope>NUCLEOTIDE SEQUENCE</scope>
    <source>
        <strain evidence="2">A484AB</strain>
    </source>
</reference>
<dbReference type="EMBL" id="CACRXK020002081">
    <property type="protein sequence ID" value="CAB3992587.1"/>
    <property type="molecule type" value="Genomic_DNA"/>
</dbReference>
<evidence type="ECO:0000313" key="3">
    <source>
        <dbReference type="Proteomes" id="UP001152795"/>
    </source>
</evidence>
<gene>
    <name evidence="2" type="ORF">PACLA_8A084209</name>
</gene>
<evidence type="ECO:0000256" key="1">
    <source>
        <dbReference type="SAM" id="MobiDB-lite"/>
    </source>
</evidence>